<comment type="caution">
    <text evidence="6">The sequence shown here is derived from an EMBL/GenBank/DDBJ whole genome shotgun (WGS) entry which is preliminary data.</text>
</comment>
<sequence length="230" mass="27162">MKIAICDDEAAITEWMAEKIKTIYKNAEICCYLSGEELLDSQEKIDILFLDIQMDGKDGMDTARQLRKNGADTMIIFVTALEEYVFQAFDVGAFHYLVKPFSEEKFFEVLQKAVAQRKEQKNEKETIIISSNGKHIQMIPEDIVYAEVFNRKVVIHTIHQTVEYYGKLKELEEKLGDDFYRPHRAYLVNFKYVRKYDASNIYLEQGQVLMAKRNYPNFVKQYMQYNQRRI</sequence>
<evidence type="ECO:0000259" key="5">
    <source>
        <dbReference type="PROSITE" id="PS50930"/>
    </source>
</evidence>
<dbReference type="PANTHER" id="PTHR37299">
    <property type="entry name" value="TRANSCRIPTIONAL REGULATOR-RELATED"/>
    <property type="match status" value="1"/>
</dbReference>
<keyword evidence="3" id="KW-0597">Phosphoprotein</keyword>
<dbReference type="PROSITE" id="PS50110">
    <property type="entry name" value="RESPONSE_REGULATORY"/>
    <property type="match status" value="1"/>
</dbReference>
<dbReference type="PANTHER" id="PTHR37299:SF1">
    <property type="entry name" value="STAGE 0 SPORULATION PROTEIN A HOMOLOG"/>
    <property type="match status" value="1"/>
</dbReference>
<name>A0ABV1HCQ1_9FIRM</name>
<reference evidence="6 7" key="1">
    <citation type="submission" date="2024-03" db="EMBL/GenBank/DDBJ databases">
        <title>Human intestinal bacterial collection.</title>
        <authorList>
            <person name="Pauvert C."/>
            <person name="Hitch T.C.A."/>
            <person name="Clavel T."/>
        </authorList>
    </citation>
    <scope>NUCLEOTIDE SEQUENCE [LARGE SCALE GENOMIC DNA]</scope>
    <source>
        <strain evidence="6 7">CLA-AA-H185</strain>
    </source>
</reference>
<evidence type="ECO:0000313" key="6">
    <source>
        <dbReference type="EMBL" id="MEQ2557494.1"/>
    </source>
</evidence>
<dbReference type="Pfam" id="PF00072">
    <property type="entry name" value="Response_reg"/>
    <property type="match status" value="1"/>
</dbReference>
<dbReference type="Proteomes" id="UP001454489">
    <property type="component" value="Unassembled WGS sequence"/>
</dbReference>
<dbReference type="Gene3D" id="2.40.50.1020">
    <property type="entry name" value="LytTr DNA-binding domain"/>
    <property type="match status" value="1"/>
</dbReference>
<feature type="domain" description="HTH LytTR-type" evidence="5">
    <location>
        <begin position="127"/>
        <end position="197"/>
    </location>
</feature>
<dbReference type="InterPro" id="IPR007492">
    <property type="entry name" value="LytTR_DNA-bd_dom"/>
</dbReference>
<dbReference type="GO" id="GO:0003677">
    <property type="term" value="F:DNA binding"/>
    <property type="evidence" value="ECO:0007669"/>
    <property type="project" value="UniProtKB-KW"/>
</dbReference>
<dbReference type="EMBL" id="JBBMEX010000005">
    <property type="protein sequence ID" value="MEQ2557494.1"/>
    <property type="molecule type" value="Genomic_DNA"/>
</dbReference>
<dbReference type="RefSeq" id="WP_353530655.1">
    <property type="nucleotide sequence ID" value="NZ_JBBMEX010000005.1"/>
</dbReference>
<feature type="modified residue" description="4-aspartylphosphate" evidence="3">
    <location>
        <position position="51"/>
    </location>
</feature>
<protein>
    <recommendedName>
        <fullName evidence="1">Stage 0 sporulation protein A homolog</fullName>
    </recommendedName>
</protein>
<organism evidence="6 7">
    <name type="scientific">Maccoyibacter intestinihominis</name>
    <dbReference type="NCBI Taxonomy" id="3133499"/>
    <lineage>
        <taxon>Bacteria</taxon>
        <taxon>Bacillati</taxon>
        <taxon>Bacillota</taxon>
        <taxon>Clostridia</taxon>
        <taxon>Lachnospirales</taxon>
        <taxon>Lachnospiraceae</taxon>
        <taxon>Maccoyibacter</taxon>
    </lineage>
</organism>
<accession>A0ABV1HCQ1</accession>
<dbReference type="InterPro" id="IPR011006">
    <property type="entry name" value="CheY-like_superfamily"/>
</dbReference>
<dbReference type="SMART" id="SM00448">
    <property type="entry name" value="REC"/>
    <property type="match status" value="1"/>
</dbReference>
<keyword evidence="6" id="KW-0238">DNA-binding</keyword>
<comment type="function">
    <text evidence="2">May play the central regulatory role in sporulation. It may be an element of the effector pathway responsible for the activation of sporulation genes in response to nutritional stress. Spo0A may act in concert with spo0H (a sigma factor) to control the expression of some genes that are critical to the sporulation process.</text>
</comment>
<dbReference type="Gene3D" id="3.40.50.2300">
    <property type="match status" value="1"/>
</dbReference>
<proteinExistence type="predicted"/>
<dbReference type="InterPro" id="IPR001789">
    <property type="entry name" value="Sig_transdc_resp-reg_receiver"/>
</dbReference>
<evidence type="ECO:0000259" key="4">
    <source>
        <dbReference type="PROSITE" id="PS50110"/>
    </source>
</evidence>
<dbReference type="PROSITE" id="PS50930">
    <property type="entry name" value="HTH_LYTTR"/>
    <property type="match status" value="1"/>
</dbReference>
<dbReference type="InterPro" id="IPR046947">
    <property type="entry name" value="LytR-like"/>
</dbReference>
<feature type="domain" description="Response regulatory" evidence="4">
    <location>
        <begin position="2"/>
        <end position="114"/>
    </location>
</feature>
<gene>
    <name evidence="6" type="ORF">WMO43_06395</name>
</gene>
<dbReference type="SMART" id="SM00850">
    <property type="entry name" value="LytTR"/>
    <property type="match status" value="1"/>
</dbReference>
<dbReference type="SUPFAM" id="SSF52172">
    <property type="entry name" value="CheY-like"/>
    <property type="match status" value="1"/>
</dbReference>
<evidence type="ECO:0000256" key="2">
    <source>
        <dbReference type="ARBA" id="ARBA00024867"/>
    </source>
</evidence>
<keyword evidence="7" id="KW-1185">Reference proteome</keyword>
<evidence type="ECO:0000313" key="7">
    <source>
        <dbReference type="Proteomes" id="UP001454489"/>
    </source>
</evidence>
<dbReference type="Pfam" id="PF04397">
    <property type="entry name" value="LytTR"/>
    <property type="match status" value="1"/>
</dbReference>
<evidence type="ECO:0000256" key="1">
    <source>
        <dbReference type="ARBA" id="ARBA00018672"/>
    </source>
</evidence>
<evidence type="ECO:0000256" key="3">
    <source>
        <dbReference type="PROSITE-ProRule" id="PRU00169"/>
    </source>
</evidence>